<evidence type="ECO:0000256" key="6">
    <source>
        <dbReference type="ARBA" id="ARBA00022619"/>
    </source>
</evidence>
<evidence type="ECO:0000256" key="1">
    <source>
        <dbReference type="ARBA" id="ARBA00000968"/>
    </source>
</evidence>
<dbReference type="InterPro" id="IPR001783">
    <property type="entry name" value="Lumazine-bd"/>
</dbReference>
<comment type="caution">
    <text evidence="12">The sequence shown here is derived from an EMBL/GenBank/DDBJ whole genome shotgun (WGS) entry which is preliminary data.</text>
</comment>
<dbReference type="Gene3D" id="2.40.30.20">
    <property type="match status" value="2"/>
</dbReference>
<organism evidence="12 13">
    <name type="scientific">Rhizomicrobium electricum</name>
    <dbReference type="NCBI Taxonomy" id="480070"/>
    <lineage>
        <taxon>Bacteria</taxon>
        <taxon>Pseudomonadati</taxon>
        <taxon>Pseudomonadota</taxon>
        <taxon>Alphaproteobacteria</taxon>
        <taxon>Micropepsales</taxon>
        <taxon>Micropepsaceae</taxon>
        <taxon>Rhizomicrobium</taxon>
    </lineage>
</organism>
<dbReference type="PANTHER" id="PTHR21098">
    <property type="entry name" value="RIBOFLAVIN SYNTHASE ALPHA CHAIN"/>
    <property type="match status" value="1"/>
</dbReference>
<evidence type="ECO:0000256" key="3">
    <source>
        <dbReference type="ARBA" id="ARBA00004887"/>
    </source>
</evidence>
<evidence type="ECO:0000256" key="5">
    <source>
        <dbReference type="ARBA" id="ARBA00013950"/>
    </source>
</evidence>
<dbReference type="EMBL" id="BAAADD010000005">
    <property type="protein sequence ID" value="GAA0570877.1"/>
    <property type="molecule type" value="Genomic_DNA"/>
</dbReference>
<keyword evidence="6" id="KW-0686">Riboflavin biosynthesis</keyword>
<dbReference type="CDD" id="cd00402">
    <property type="entry name" value="Riboflavin_synthase_like"/>
    <property type="match status" value="1"/>
</dbReference>
<comment type="catalytic activity">
    <reaction evidence="1">
        <text>2 6,7-dimethyl-8-(1-D-ribityl)lumazine + H(+) = 5-amino-6-(D-ribitylamino)uracil + riboflavin</text>
        <dbReference type="Rhea" id="RHEA:20772"/>
        <dbReference type="ChEBI" id="CHEBI:15378"/>
        <dbReference type="ChEBI" id="CHEBI:15934"/>
        <dbReference type="ChEBI" id="CHEBI:57986"/>
        <dbReference type="ChEBI" id="CHEBI:58201"/>
        <dbReference type="EC" id="2.5.1.9"/>
    </reaction>
</comment>
<dbReference type="InterPro" id="IPR017938">
    <property type="entry name" value="Riboflavin_synthase-like_b-brl"/>
</dbReference>
<keyword evidence="8" id="KW-0677">Repeat</keyword>
<evidence type="ECO:0000256" key="4">
    <source>
        <dbReference type="ARBA" id="ARBA00012827"/>
    </source>
</evidence>
<evidence type="ECO:0000313" key="12">
    <source>
        <dbReference type="EMBL" id="GAA0570877.1"/>
    </source>
</evidence>
<evidence type="ECO:0000259" key="11">
    <source>
        <dbReference type="PROSITE" id="PS51177"/>
    </source>
</evidence>
<evidence type="ECO:0000256" key="7">
    <source>
        <dbReference type="ARBA" id="ARBA00022679"/>
    </source>
</evidence>
<keyword evidence="7" id="KW-0808">Transferase</keyword>
<comment type="function">
    <text evidence="2">Catalyzes the dismutation of two molecules of 6,7-dimethyl-8-ribityllumazine, resulting in the formation of riboflavin and 5-amino-6-(D-ribitylamino)uracil.</text>
</comment>
<dbReference type="PIRSF" id="PIRSF000498">
    <property type="entry name" value="Riboflavin_syn_A"/>
    <property type="match status" value="1"/>
</dbReference>
<dbReference type="NCBIfam" id="NF006767">
    <property type="entry name" value="PRK09289.1"/>
    <property type="match status" value="1"/>
</dbReference>
<comment type="pathway">
    <text evidence="3">Cofactor biosynthesis; riboflavin biosynthesis; riboflavin from 2-hydroxy-3-oxobutyl phosphate and 5-amino-6-(D-ribitylamino)uracil: step 2/2.</text>
</comment>
<dbReference type="SUPFAM" id="SSF63380">
    <property type="entry name" value="Riboflavin synthase domain-like"/>
    <property type="match status" value="2"/>
</dbReference>
<evidence type="ECO:0000256" key="8">
    <source>
        <dbReference type="ARBA" id="ARBA00022737"/>
    </source>
</evidence>
<dbReference type="Proteomes" id="UP001499951">
    <property type="component" value="Unassembled WGS sequence"/>
</dbReference>
<evidence type="ECO:0000256" key="9">
    <source>
        <dbReference type="NCBIfam" id="TIGR00187"/>
    </source>
</evidence>
<feature type="repeat" description="Lumazine-binding" evidence="10">
    <location>
        <begin position="99"/>
        <end position="195"/>
    </location>
</feature>
<dbReference type="NCBIfam" id="TIGR00187">
    <property type="entry name" value="ribE"/>
    <property type="match status" value="1"/>
</dbReference>
<dbReference type="InterPro" id="IPR023366">
    <property type="entry name" value="ATP_synth_asu-like_sf"/>
</dbReference>
<feature type="repeat" description="Lumazine-binding" evidence="10">
    <location>
        <begin position="1"/>
        <end position="98"/>
    </location>
</feature>
<sequence length="197" mass="21165">MFTGIVTDVGQVRHIEKRGDTHIVIAPHYDMDKLPMGGSVACCGACLTIVDKGSNADKWFAVTASAETLSKTTMGTWKVGTPVNLELPLKVGDELGGHIVSGHVDGLAELVKLYPEGESTRMVFEAPKALSRYIAEKGSVALDGISLTVNEVEGHRFGVNIIPHTLEITTFGHLKPGMKVNLEIDTIARYVARLVKG</sequence>
<name>A0ABN1EP24_9PROT</name>
<evidence type="ECO:0000256" key="10">
    <source>
        <dbReference type="PROSITE-ProRule" id="PRU00524"/>
    </source>
</evidence>
<keyword evidence="13" id="KW-1185">Reference proteome</keyword>
<feature type="domain" description="Lumazine-binding" evidence="11">
    <location>
        <begin position="1"/>
        <end position="98"/>
    </location>
</feature>
<dbReference type="PANTHER" id="PTHR21098:SF12">
    <property type="entry name" value="RIBOFLAVIN SYNTHASE"/>
    <property type="match status" value="1"/>
</dbReference>
<dbReference type="Pfam" id="PF00677">
    <property type="entry name" value="Lum_binding"/>
    <property type="match status" value="2"/>
</dbReference>
<accession>A0ABN1EP24</accession>
<dbReference type="RefSeq" id="WP_166933989.1">
    <property type="nucleotide sequence ID" value="NZ_BAAADD010000005.1"/>
</dbReference>
<dbReference type="PROSITE" id="PS51177">
    <property type="entry name" value="LUMAZINE_BIND"/>
    <property type="match status" value="2"/>
</dbReference>
<feature type="domain" description="Lumazine-binding" evidence="11">
    <location>
        <begin position="99"/>
        <end position="195"/>
    </location>
</feature>
<evidence type="ECO:0000313" key="13">
    <source>
        <dbReference type="Proteomes" id="UP001499951"/>
    </source>
</evidence>
<proteinExistence type="predicted"/>
<reference evidence="12 13" key="1">
    <citation type="journal article" date="2019" name="Int. J. Syst. Evol. Microbiol.">
        <title>The Global Catalogue of Microorganisms (GCM) 10K type strain sequencing project: providing services to taxonomists for standard genome sequencing and annotation.</title>
        <authorList>
            <consortium name="The Broad Institute Genomics Platform"/>
            <consortium name="The Broad Institute Genome Sequencing Center for Infectious Disease"/>
            <person name="Wu L."/>
            <person name="Ma J."/>
        </authorList>
    </citation>
    <scope>NUCLEOTIDE SEQUENCE [LARGE SCALE GENOMIC DNA]</scope>
    <source>
        <strain evidence="12 13">JCM 15089</strain>
    </source>
</reference>
<protein>
    <recommendedName>
        <fullName evidence="5 9">Riboflavin synthase</fullName>
        <ecNumber evidence="4 9">2.5.1.9</ecNumber>
    </recommendedName>
</protein>
<evidence type="ECO:0000256" key="2">
    <source>
        <dbReference type="ARBA" id="ARBA00002803"/>
    </source>
</evidence>
<gene>
    <name evidence="12" type="ORF">GCM10008942_19490</name>
</gene>
<dbReference type="InterPro" id="IPR026017">
    <property type="entry name" value="Lumazine-bd_dom"/>
</dbReference>
<dbReference type="EC" id="2.5.1.9" evidence="4 9"/>